<dbReference type="OrthoDB" id="428417at2"/>
<dbReference type="Proteomes" id="UP000008206">
    <property type="component" value="Chromosome"/>
</dbReference>
<protein>
    <submittedName>
        <fullName evidence="1">Uncharacterized protein</fullName>
    </submittedName>
</protein>
<keyword evidence="2" id="KW-1185">Reference proteome</keyword>
<accession>E0U5Q7</accession>
<dbReference type="AlphaFoldDB" id="E0U5Q7"/>
<dbReference type="eggNOG" id="ENOG50349JD">
    <property type="taxonomic scope" value="Bacteria"/>
</dbReference>
<organism evidence="1 2">
    <name type="scientific">Gloeothece verrucosa (strain PCC 7822)</name>
    <name type="common">Cyanothece sp. (strain PCC 7822)</name>
    <dbReference type="NCBI Taxonomy" id="497965"/>
    <lineage>
        <taxon>Bacteria</taxon>
        <taxon>Bacillati</taxon>
        <taxon>Cyanobacteriota</taxon>
        <taxon>Cyanophyceae</taxon>
        <taxon>Oscillatoriophycideae</taxon>
        <taxon>Chroococcales</taxon>
        <taxon>Aphanothecaceae</taxon>
        <taxon>Gloeothece</taxon>
        <taxon>Gloeothece verrucosa</taxon>
    </lineage>
</organism>
<gene>
    <name evidence="1" type="ordered locus">Cyan7822_3973</name>
</gene>
<sequence>MTSIWLMLILSLNGILLLLWANPLLSKEKTITHYDPQLKREHLPKAEMGEIDPTQALIVGYWRGYKETPDFTIYYGYEFRPNGVYVAKHRVYEQERTILEQYWQGKWSFDGKILSLEGTVSQEEPTRYKYIFRLAADHLLYYENGDLPKPYLPGKMGKVSEKSQ</sequence>
<dbReference type="RefSeq" id="WP_013323966.1">
    <property type="nucleotide sequence ID" value="NC_014501.1"/>
</dbReference>
<proteinExistence type="predicted"/>
<dbReference type="STRING" id="497965.Cyan7822_3973"/>
<dbReference type="EMBL" id="CP002198">
    <property type="protein sequence ID" value="ADN15898.1"/>
    <property type="molecule type" value="Genomic_DNA"/>
</dbReference>
<name>E0U5Q7_GLOV7</name>
<reference evidence="2" key="1">
    <citation type="journal article" date="2011" name="MBio">
        <title>Novel metabolic attributes of the genus Cyanothece, comprising a group of unicellular nitrogen-fixing Cyanobacteria.</title>
        <authorList>
            <person name="Bandyopadhyay A."/>
            <person name="Elvitigala T."/>
            <person name="Welsh E."/>
            <person name="Stockel J."/>
            <person name="Liberton M."/>
            <person name="Min H."/>
            <person name="Sherman L.A."/>
            <person name="Pakrasi H.B."/>
        </authorList>
    </citation>
    <scope>NUCLEOTIDE SEQUENCE [LARGE SCALE GENOMIC DNA]</scope>
    <source>
        <strain evidence="2">PCC 7822</strain>
    </source>
</reference>
<evidence type="ECO:0000313" key="2">
    <source>
        <dbReference type="Proteomes" id="UP000008206"/>
    </source>
</evidence>
<evidence type="ECO:0000313" key="1">
    <source>
        <dbReference type="EMBL" id="ADN15898.1"/>
    </source>
</evidence>
<dbReference type="KEGG" id="cyj:Cyan7822_3973"/>
<dbReference type="HOGENOM" id="CLU_1616277_0_0_3"/>